<reference evidence="2" key="1">
    <citation type="submission" date="2023-07" db="EMBL/GenBank/DDBJ databases">
        <title>draft genome sequence of fig (Ficus carica).</title>
        <authorList>
            <person name="Takahashi T."/>
            <person name="Nishimura K."/>
        </authorList>
    </citation>
    <scope>NUCLEOTIDE SEQUENCE</scope>
</reference>
<feature type="non-terminal residue" evidence="2">
    <location>
        <position position="74"/>
    </location>
</feature>
<feature type="signal peptide" evidence="1">
    <location>
        <begin position="1"/>
        <end position="16"/>
    </location>
</feature>
<name>A0AA88J0F8_FICCA</name>
<evidence type="ECO:0008006" key="4">
    <source>
        <dbReference type="Google" id="ProtNLM"/>
    </source>
</evidence>
<dbReference type="GO" id="GO:0016705">
    <property type="term" value="F:oxidoreductase activity, acting on paired donors, with incorporation or reduction of molecular oxygen"/>
    <property type="evidence" value="ECO:0007669"/>
    <property type="project" value="InterPro"/>
</dbReference>
<comment type="caution">
    <text evidence="2">The sequence shown here is derived from an EMBL/GenBank/DDBJ whole genome shotgun (WGS) entry which is preliminary data.</text>
</comment>
<organism evidence="2 3">
    <name type="scientific">Ficus carica</name>
    <name type="common">Common fig</name>
    <dbReference type="NCBI Taxonomy" id="3494"/>
    <lineage>
        <taxon>Eukaryota</taxon>
        <taxon>Viridiplantae</taxon>
        <taxon>Streptophyta</taxon>
        <taxon>Embryophyta</taxon>
        <taxon>Tracheophyta</taxon>
        <taxon>Spermatophyta</taxon>
        <taxon>Magnoliopsida</taxon>
        <taxon>eudicotyledons</taxon>
        <taxon>Gunneridae</taxon>
        <taxon>Pentapetalae</taxon>
        <taxon>rosids</taxon>
        <taxon>fabids</taxon>
        <taxon>Rosales</taxon>
        <taxon>Moraceae</taxon>
        <taxon>Ficeae</taxon>
        <taxon>Ficus</taxon>
    </lineage>
</organism>
<dbReference type="EMBL" id="BTGU01000081">
    <property type="protein sequence ID" value="GMN58820.1"/>
    <property type="molecule type" value="Genomic_DNA"/>
</dbReference>
<proteinExistence type="predicted"/>
<dbReference type="Proteomes" id="UP001187192">
    <property type="component" value="Unassembled WGS sequence"/>
</dbReference>
<keyword evidence="1" id="KW-0732">Signal</keyword>
<feature type="chain" id="PRO_5041707653" description="Cytochrome P450" evidence="1">
    <location>
        <begin position="17"/>
        <end position="74"/>
    </location>
</feature>
<accession>A0AA88J0F8</accession>
<dbReference type="GO" id="GO:0005506">
    <property type="term" value="F:iron ion binding"/>
    <property type="evidence" value="ECO:0007669"/>
    <property type="project" value="InterPro"/>
</dbReference>
<evidence type="ECO:0000313" key="3">
    <source>
        <dbReference type="Proteomes" id="UP001187192"/>
    </source>
</evidence>
<dbReference type="GO" id="GO:0004497">
    <property type="term" value="F:monooxygenase activity"/>
    <property type="evidence" value="ECO:0007669"/>
    <property type="project" value="InterPro"/>
</dbReference>
<dbReference type="GO" id="GO:0020037">
    <property type="term" value="F:heme binding"/>
    <property type="evidence" value="ECO:0007669"/>
    <property type="project" value="InterPro"/>
</dbReference>
<evidence type="ECO:0000313" key="2">
    <source>
        <dbReference type="EMBL" id="GMN58820.1"/>
    </source>
</evidence>
<dbReference type="Gene3D" id="1.10.630.10">
    <property type="entry name" value="Cytochrome P450"/>
    <property type="match status" value="1"/>
</dbReference>
<keyword evidence="3" id="KW-1185">Reference proteome</keyword>
<sequence>MYTLYLILCLVPLVLALFVFIFKSTKSSDDSINLPPGSMGWPIVGETIEFLFGKPENFVFKRMNKYSPHIFKTN</sequence>
<dbReference type="InterPro" id="IPR036396">
    <property type="entry name" value="Cyt_P450_sf"/>
</dbReference>
<evidence type="ECO:0000256" key="1">
    <source>
        <dbReference type="SAM" id="SignalP"/>
    </source>
</evidence>
<gene>
    <name evidence="2" type="ORF">TIFTF001_027918</name>
</gene>
<protein>
    <recommendedName>
        <fullName evidence="4">Cytochrome P450</fullName>
    </recommendedName>
</protein>
<dbReference type="AlphaFoldDB" id="A0AA88J0F8"/>